<evidence type="ECO:0000313" key="2">
    <source>
        <dbReference type="EMBL" id="KAK5990408.1"/>
    </source>
</evidence>
<dbReference type="Proteomes" id="UP001338125">
    <property type="component" value="Unassembled WGS sequence"/>
</dbReference>
<feature type="region of interest" description="Disordered" evidence="1">
    <location>
        <begin position="301"/>
        <end position="372"/>
    </location>
</feature>
<name>A0ABR0SE13_9HYPO</name>
<feature type="region of interest" description="Disordered" evidence="1">
    <location>
        <begin position="565"/>
        <end position="648"/>
    </location>
</feature>
<reference evidence="2 3" key="1">
    <citation type="submission" date="2024-01" db="EMBL/GenBank/DDBJ databases">
        <title>Complete genome of Cladobotryum mycophilum ATHUM6906.</title>
        <authorList>
            <person name="Christinaki A.C."/>
            <person name="Myridakis A.I."/>
            <person name="Kouvelis V.N."/>
        </authorList>
    </citation>
    <scope>NUCLEOTIDE SEQUENCE [LARGE SCALE GENOMIC DNA]</scope>
    <source>
        <strain evidence="2 3">ATHUM6906</strain>
    </source>
</reference>
<evidence type="ECO:0000256" key="1">
    <source>
        <dbReference type="SAM" id="MobiDB-lite"/>
    </source>
</evidence>
<feature type="compositionally biased region" description="Polar residues" evidence="1">
    <location>
        <begin position="358"/>
        <end position="372"/>
    </location>
</feature>
<dbReference type="EMBL" id="JAVFKD010000014">
    <property type="protein sequence ID" value="KAK5990408.1"/>
    <property type="molecule type" value="Genomic_DNA"/>
</dbReference>
<organism evidence="2 3">
    <name type="scientific">Cladobotryum mycophilum</name>
    <dbReference type="NCBI Taxonomy" id="491253"/>
    <lineage>
        <taxon>Eukaryota</taxon>
        <taxon>Fungi</taxon>
        <taxon>Dikarya</taxon>
        <taxon>Ascomycota</taxon>
        <taxon>Pezizomycotina</taxon>
        <taxon>Sordariomycetes</taxon>
        <taxon>Hypocreomycetidae</taxon>
        <taxon>Hypocreales</taxon>
        <taxon>Hypocreaceae</taxon>
        <taxon>Cladobotryum</taxon>
    </lineage>
</organism>
<gene>
    <name evidence="2" type="ORF">PT974_08676</name>
</gene>
<feature type="compositionally biased region" description="Basic and acidic residues" evidence="1">
    <location>
        <begin position="632"/>
        <end position="641"/>
    </location>
</feature>
<proteinExistence type="predicted"/>
<evidence type="ECO:0000313" key="3">
    <source>
        <dbReference type="Proteomes" id="UP001338125"/>
    </source>
</evidence>
<feature type="compositionally biased region" description="Basic residues" evidence="1">
    <location>
        <begin position="187"/>
        <end position="196"/>
    </location>
</feature>
<sequence>MDPAFFLRDSFPSPDMDLSTSSPSLMDWEMCEIKQEPDESTQLCQLTPYPEWQLPQYSTFTKQESSSSLTVSPPVMASLAATGGTSGTNSKQIPLLCTVCPETPRFSDVSHLLTHIASKGHLHHETQTKLKAHQDISASVALQQYEQWYRENGIEALLVERMKAKQIKEAARNKRSRGVAVAAPSKQPKKKVKRSNNPHIKAENENYSQDFPIFPGFFPSDNEAEVQEDFFVTGDMMALKGQVWPGMGKMDLANEDMKRTRNQRKPKSVIERMRRTSEGIEPTQVVMTSEFEVERIKDVYDSSSPIPGQEEATPQKKITRPRRKKPEPLAEISANIPRGNRRAVRGNPAHEKLPKSNLAYSRTPSSDITPTMGQFKRSFDVFRDEDSMPGGFEDRHLPGSSHCEPKFDLHGRLGLRQLNPISHSNLVSPTPSSRDMPDRTFSSREIGRTRNQGQPYLGMSNHVSLSSINHQEMTYTLNDASIYNNPSRMSLASNNQFNGLSHEHFHLPSNHHAPPKFEDFANANNNDSISNNVANQFLNLPGNNPLFSHDRIFLGSCGQSGQSSSLSSLGFTPINRHRGPNSSNHTDQDRPSASNNVKLEPQLCEAMESSNADDHKDSNFGVDSMWESQALEDERGVHDDLEHDELDL</sequence>
<feature type="region of interest" description="Disordered" evidence="1">
    <location>
        <begin position="171"/>
        <end position="196"/>
    </location>
</feature>
<comment type="caution">
    <text evidence="2">The sequence shown here is derived from an EMBL/GenBank/DDBJ whole genome shotgun (WGS) entry which is preliminary data.</text>
</comment>
<feature type="compositionally biased region" description="Polar residues" evidence="1">
    <location>
        <begin position="580"/>
        <end position="597"/>
    </location>
</feature>
<protein>
    <submittedName>
        <fullName evidence="2">Uncharacterized protein</fullName>
    </submittedName>
</protein>
<keyword evidence="3" id="KW-1185">Reference proteome</keyword>
<accession>A0ABR0SE13</accession>